<keyword evidence="1" id="KW-0175">Coiled coil</keyword>
<accession>A0A9N9I7C9</accession>
<gene>
    <name evidence="2" type="ORF">RFULGI_LOCUS11713</name>
</gene>
<feature type="coiled-coil region" evidence="1">
    <location>
        <begin position="131"/>
        <end position="158"/>
    </location>
</feature>
<evidence type="ECO:0000313" key="3">
    <source>
        <dbReference type="Proteomes" id="UP000789396"/>
    </source>
</evidence>
<evidence type="ECO:0000313" key="2">
    <source>
        <dbReference type="EMBL" id="CAG8724890.1"/>
    </source>
</evidence>
<dbReference type="Proteomes" id="UP000789396">
    <property type="component" value="Unassembled WGS sequence"/>
</dbReference>
<proteinExistence type="predicted"/>
<name>A0A9N9I7C9_9GLOM</name>
<evidence type="ECO:0000256" key="1">
    <source>
        <dbReference type="SAM" id="Coils"/>
    </source>
</evidence>
<protein>
    <submittedName>
        <fullName evidence="2">7231_t:CDS:1</fullName>
    </submittedName>
</protein>
<dbReference type="OrthoDB" id="2441469at2759"/>
<dbReference type="AlphaFoldDB" id="A0A9N9I7C9"/>
<keyword evidence="3" id="KW-1185">Reference proteome</keyword>
<feature type="non-terminal residue" evidence="2">
    <location>
        <position position="1"/>
    </location>
</feature>
<dbReference type="EMBL" id="CAJVPZ010026180">
    <property type="protein sequence ID" value="CAG8724890.1"/>
    <property type="molecule type" value="Genomic_DNA"/>
</dbReference>
<comment type="caution">
    <text evidence="2">The sequence shown here is derived from an EMBL/GenBank/DDBJ whole genome shotgun (WGS) entry which is preliminary data.</text>
</comment>
<organism evidence="2 3">
    <name type="scientific">Racocetra fulgida</name>
    <dbReference type="NCBI Taxonomy" id="60492"/>
    <lineage>
        <taxon>Eukaryota</taxon>
        <taxon>Fungi</taxon>
        <taxon>Fungi incertae sedis</taxon>
        <taxon>Mucoromycota</taxon>
        <taxon>Glomeromycotina</taxon>
        <taxon>Glomeromycetes</taxon>
        <taxon>Diversisporales</taxon>
        <taxon>Gigasporaceae</taxon>
        <taxon>Racocetra</taxon>
    </lineage>
</organism>
<sequence>TVNLNGTFDMDFKDCNQYITEPLYKDGSYYNGYFSVPFENKYKLILSLSNNTKYGKRGKQLINFQFQFMDENANLNTSSRFLFSVSDSGDDAIQPFGLMQKNGYFYKEYQKKLNEVLSTFPLVQLSESSNNIDDESQVEQLEKKINELELFLRDYVVEAQQLDKVYNNIENAKDK</sequence>
<reference evidence="2" key="1">
    <citation type="submission" date="2021-06" db="EMBL/GenBank/DDBJ databases">
        <authorList>
            <person name="Kallberg Y."/>
            <person name="Tangrot J."/>
            <person name="Rosling A."/>
        </authorList>
    </citation>
    <scope>NUCLEOTIDE SEQUENCE</scope>
    <source>
        <strain evidence="2">IN212</strain>
    </source>
</reference>